<dbReference type="GeneID" id="110755105"/>
<gene>
    <name evidence="3" type="primary">LOC110755105</name>
</gene>
<feature type="transmembrane region" description="Helical" evidence="1">
    <location>
        <begin position="111"/>
        <end position="136"/>
    </location>
</feature>
<reference evidence="3" key="1">
    <citation type="submission" date="2025-08" db="UniProtKB">
        <authorList>
            <consortium name="RefSeq"/>
        </authorList>
    </citation>
    <scope>IDENTIFICATION</scope>
</reference>
<feature type="transmembrane region" description="Helical" evidence="1">
    <location>
        <begin position="175"/>
        <end position="208"/>
    </location>
</feature>
<evidence type="ECO:0000256" key="1">
    <source>
        <dbReference type="SAM" id="Phobius"/>
    </source>
</evidence>
<dbReference type="Proteomes" id="UP000515124">
    <property type="component" value="Unplaced"/>
</dbReference>
<dbReference type="KEGG" id="pavi:110755105"/>
<feature type="transmembrane region" description="Helical" evidence="1">
    <location>
        <begin position="143"/>
        <end position="169"/>
    </location>
</feature>
<evidence type="ECO:0000313" key="3">
    <source>
        <dbReference type="RefSeq" id="XP_021811963.1"/>
    </source>
</evidence>
<dbReference type="Gramene" id="Pav_sc0000464.1_g090.1.mk:mrna">
    <property type="protein sequence ID" value="Pav_sc0000464.1_g090.1.mk:mrna"/>
    <property type="gene ID" value="Pav_sc0000464.1_g090.1.mk"/>
</dbReference>
<keyword evidence="1" id="KW-0812">Transmembrane</keyword>
<dbReference type="PANTHER" id="PTHR35508:SF1">
    <property type="entry name" value="VOLTAGE-DEPENDENT L-TYPE CALCIUM CHANNEL SUBUNIT"/>
    <property type="match status" value="1"/>
</dbReference>
<keyword evidence="1" id="KW-0472">Membrane</keyword>
<dbReference type="RefSeq" id="XP_021811963.1">
    <property type="nucleotide sequence ID" value="XM_021956271.1"/>
</dbReference>
<evidence type="ECO:0000313" key="2">
    <source>
        <dbReference type="Proteomes" id="UP000515124"/>
    </source>
</evidence>
<name>A0A6P5SDN7_PRUAV</name>
<dbReference type="AlphaFoldDB" id="A0A6P5SDN7"/>
<keyword evidence="1" id="KW-1133">Transmembrane helix</keyword>
<sequence>MAEPYGTNGAVDVTDEGAFDVTDDGAVDVDVTDDGKINIKATHREETLFGLFHRLIDAVFFPGSTSAGAAAPLFRRIKNFLAENGPLLREASKNSGRNVLLWTRRGSPLRALLVISVGTITFISLAGLLVFMLFFLAATLNAIIISLLLSLAAAGGFLALFFACVTAIYIGALSVAVFVISATTISAIAAVLITTGWIGFFWIVWLAAKKSLGLAKQSFSVTGSAISAYSYGRHAHK</sequence>
<protein>
    <submittedName>
        <fullName evidence="3">Uncharacterized protein LOC110755105</fullName>
    </submittedName>
</protein>
<organism evidence="2 3">
    <name type="scientific">Prunus avium</name>
    <name type="common">Cherry</name>
    <name type="synonym">Cerasus avium</name>
    <dbReference type="NCBI Taxonomy" id="42229"/>
    <lineage>
        <taxon>Eukaryota</taxon>
        <taxon>Viridiplantae</taxon>
        <taxon>Streptophyta</taxon>
        <taxon>Embryophyta</taxon>
        <taxon>Tracheophyta</taxon>
        <taxon>Spermatophyta</taxon>
        <taxon>Magnoliopsida</taxon>
        <taxon>eudicotyledons</taxon>
        <taxon>Gunneridae</taxon>
        <taxon>Pentapetalae</taxon>
        <taxon>rosids</taxon>
        <taxon>fabids</taxon>
        <taxon>Rosales</taxon>
        <taxon>Rosaceae</taxon>
        <taxon>Amygdaloideae</taxon>
        <taxon>Amygdaleae</taxon>
        <taxon>Prunus</taxon>
    </lineage>
</organism>
<keyword evidence="2" id="KW-1185">Reference proteome</keyword>
<proteinExistence type="predicted"/>
<dbReference type="PANTHER" id="PTHR35508">
    <property type="entry name" value="VOLTAGE-DEPENDENT L-TYPE CALCIUM CHANNEL SUBUNIT"/>
    <property type="match status" value="1"/>
</dbReference>
<accession>A0A6P5SDN7</accession>